<evidence type="ECO:0000313" key="1">
    <source>
        <dbReference type="EMBL" id="PJF19854.1"/>
    </source>
</evidence>
<organism evidence="1 2">
    <name type="scientific">Paramicrosporidium saccamoebae</name>
    <dbReference type="NCBI Taxonomy" id="1246581"/>
    <lineage>
        <taxon>Eukaryota</taxon>
        <taxon>Fungi</taxon>
        <taxon>Fungi incertae sedis</taxon>
        <taxon>Cryptomycota</taxon>
        <taxon>Cryptomycota incertae sedis</taxon>
        <taxon>Paramicrosporidium</taxon>
    </lineage>
</organism>
<proteinExistence type="predicted"/>
<dbReference type="EMBL" id="MTSL01000035">
    <property type="protein sequence ID" value="PJF19854.1"/>
    <property type="molecule type" value="Genomic_DNA"/>
</dbReference>
<keyword evidence="2" id="KW-1185">Reference proteome</keyword>
<dbReference type="AlphaFoldDB" id="A0A2H9TQ37"/>
<gene>
    <name evidence="1" type="ORF">PSACC_00328</name>
</gene>
<name>A0A2H9TQ37_9FUNG</name>
<sequence>MAYQHDFSQKRKGLSQRFAYVKKPSSSGSEMPRLYITISPLRSGSITMYLVNIVLNAHQSHGFSKAECLYDLRPTITSKNTSQVHKTGTLRDSHRVSALQVQFVSTLKTVTRECGQMDLDSDVFGASHLEVTRALPDDKAHYL</sequence>
<protein>
    <submittedName>
        <fullName evidence="1">Uncharacterized protein</fullName>
    </submittedName>
</protein>
<evidence type="ECO:0000313" key="2">
    <source>
        <dbReference type="Proteomes" id="UP000240830"/>
    </source>
</evidence>
<comment type="caution">
    <text evidence="1">The sequence shown here is derived from an EMBL/GenBank/DDBJ whole genome shotgun (WGS) entry which is preliminary data.</text>
</comment>
<accession>A0A2H9TQ37</accession>
<reference evidence="1 2" key="1">
    <citation type="submission" date="2016-10" db="EMBL/GenBank/DDBJ databases">
        <title>The genome of Paramicrosporidium saccamoebae is the missing link in understanding Cryptomycota and Microsporidia evolution.</title>
        <authorList>
            <person name="Quandt C.A."/>
            <person name="Beaudet D."/>
            <person name="Corsaro D."/>
            <person name="Michel R."/>
            <person name="Corradi N."/>
            <person name="James T."/>
        </authorList>
    </citation>
    <scope>NUCLEOTIDE SEQUENCE [LARGE SCALE GENOMIC DNA]</scope>
    <source>
        <strain evidence="1 2">KSL3</strain>
    </source>
</reference>
<dbReference type="Proteomes" id="UP000240830">
    <property type="component" value="Unassembled WGS sequence"/>
</dbReference>